<feature type="region of interest" description="Disordered" evidence="1">
    <location>
        <begin position="493"/>
        <end position="519"/>
    </location>
</feature>
<feature type="compositionally biased region" description="Acidic residues" evidence="1">
    <location>
        <begin position="1"/>
        <end position="11"/>
    </location>
</feature>
<feature type="domain" description="Synergin gamma C-terminal" evidence="2">
    <location>
        <begin position="675"/>
        <end position="822"/>
    </location>
</feature>
<comment type="caution">
    <text evidence="3">The sequence shown here is derived from an EMBL/GenBank/DDBJ whole genome shotgun (WGS) entry which is preliminary data.</text>
</comment>
<feature type="compositionally biased region" description="Acidic residues" evidence="1">
    <location>
        <begin position="87"/>
        <end position="96"/>
    </location>
</feature>
<accession>A0A5N6P4C9</accession>
<dbReference type="AlphaFoldDB" id="A0A5N6P4C9"/>
<gene>
    <name evidence="3" type="ORF">E3N88_12033</name>
</gene>
<feature type="compositionally biased region" description="Acidic residues" evidence="1">
    <location>
        <begin position="510"/>
        <end position="519"/>
    </location>
</feature>
<dbReference type="Proteomes" id="UP000326396">
    <property type="component" value="Linkage Group LG14"/>
</dbReference>
<feature type="compositionally biased region" description="Polar residues" evidence="1">
    <location>
        <begin position="97"/>
        <end position="121"/>
    </location>
</feature>
<reference evidence="3 4" key="1">
    <citation type="submission" date="2019-05" db="EMBL/GenBank/DDBJ databases">
        <title>Mikania micrantha, genome provides insights into the molecular mechanism of rapid growth.</title>
        <authorList>
            <person name="Liu B."/>
        </authorList>
    </citation>
    <scope>NUCLEOTIDE SEQUENCE [LARGE SCALE GENOMIC DNA]</scope>
    <source>
        <strain evidence="3">NLD-2019</strain>
        <tissue evidence="3">Leaf</tissue>
    </source>
</reference>
<dbReference type="PANTHER" id="PTHR35701:SF1">
    <property type="entry name" value="OS11G0148400 PROTEIN"/>
    <property type="match status" value="1"/>
</dbReference>
<dbReference type="Pfam" id="PF25999">
    <property type="entry name" value="SYNRG_C"/>
    <property type="match status" value="1"/>
</dbReference>
<evidence type="ECO:0000259" key="2">
    <source>
        <dbReference type="Pfam" id="PF25999"/>
    </source>
</evidence>
<dbReference type="PANTHER" id="PTHR35701">
    <property type="entry name" value="OS11G0148400 PROTEIN"/>
    <property type="match status" value="1"/>
</dbReference>
<organism evidence="3 4">
    <name type="scientific">Mikania micrantha</name>
    <name type="common">bitter vine</name>
    <dbReference type="NCBI Taxonomy" id="192012"/>
    <lineage>
        <taxon>Eukaryota</taxon>
        <taxon>Viridiplantae</taxon>
        <taxon>Streptophyta</taxon>
        <taxon>Embryophyta</taxon>
        <taxon>Tracheophyta</taxon>
        <taxon>Spermatophyta</taxon>
        <taxon>Magnoliopsida</taxon>
        <taxon>eudicotyledons</taxon>
        <taxon>Gunneridae</taxon>
        <taxon>Pentapetalae</taxon>
        <taxon>asterids</taxon>
        <taxon>campanulids</taxon>
        <taxon>Asterales</taxon>
        <taxon>Asteraceae</taxon>
        <taxon>Asteroideae</taxon>
        <taxon>Heliantheae alliance</taxon>
        <taxon>Eupatorieae</taxon>
        <taxon>Mikania</taxon>
    </lineage>
</organism>
<keyword evidence="4" id="KW-1185">Reference proteome</keyword>
<dbReference type="EMBL" id="SZYD01000006">
    <property type="protein sequence ID" value="KAD5960561.1"/>
    <property type="molecule type" value="Genomic_DNA"/>
</dbReference>
<sequence>MADNDEDDDSFGEFTFAPIQTTVNAPSPVPITTGDGDDWGDFNLFQNSTTDHNHKSSPPSPPPPLPHTHAQPKWEKTKGALPLSIFGDDEEQEQENMNDVKQSSFTGNSGFESGNNGRKSNANLGINDLIANLYGERQQQQNFKAVDNGDELNFSAMNSTVSKDPLSKSNSLGCLNTLSAAVGNQGSDDEGGWEFIDAFSDAKKDHKELSEKTGSSMGLQSGSHGHIDLFTSPNNGFFVESHVINSGFDSKLITNYQNGVLADLKVDSKGATNELSSNPIGGSDGFDDTFGEFETAFIEHPSEKKKLSEERFDPLSSHDASHRSIDLFSTSNGVSDGSHMESNGFDFGQITVVENGFASDPFSQIDCKETKDYSDLQLPDVDADDESFGKFEATFLESGSKPQGFEVNTKNYKEPLSLSIFGIEEDPEADNSLNLEYELFKSSTHGKHTRNPSSDLSINDILSDLYSQAQPMNSDGEEDLLQSTSQEYASHVVDDKDKGNDNDNNNDNNNDNDDDFNDDSWEYKDASFQLKKENQNSFKKKLNNCMDFYSNLKDDLCVVASQHLHSLKKAQTTTTLVDEEIKVAALNGETQEALEKLHQKDVISTELHLDDHLERVISLEKYVKTFQLPEYQVLESEYHISRKLLLAESDLPTAIDLINHFMTVLKILTLAPKCEPAEYVSLWLKVISVCSQELNHGTWIWKQSLEKNVHSEILSDKQGRQFIIAIGEIYRAVVILEAAVRFYKPWILLSGADLEGIHGLLEQCHSLWSTSGLEESIPADYLLDCVRHIQNLDEIAIADQILSQEESQCRLSLLSPGVIPGLLTT</sequence>
<proteinExistence type="predicted"/>
<evidence type="ECO:0000256" key="1">
    <source>
        <dbReference type="SAM" id="MobiDB-lite"/>
    </source>
</evidence>
<name>A0A5N6P4C9_9ASTR</name>
<evidence type="ECO:0000313" key="4">
    <source>
        <dbReference type="Proteomes" id="UP000326396"/>
    </source>
</evidence>
<feature type="region of interest" description="Disordered" evidence="1">
    <location>
        <begin position="1"/>
        <end position="121"/>
    </location>
</feature>
<dbReference type="InterPro" id="IPR059024">
    <property type="entry name" value="SYNRG_C"/>
</dbReference>
<protein>
    <recommendedName>
        <fullName evidence="2">Synergin gamma C-terminal domain-containing protein</fullName>
    </recommendedName>
</protein>
<evidence type="ECO:0000313" key="3">
    <source>
        <dbReference type="EMBL" id="KAD5960561.1"/>
    </source>
</evidence>
<dbReference type="OrthoDB" id="765227at2759"/>